<proteinExistence type="inferred from homology"/>
<dbReference type="EMBL" id="NAJP01000085">
    <property type="protein sequence ID" value="TKA33473.1"/>
    <property type="molecule type" value="Genomic_DNA"/>
</dbReference>
<keyword evidence="10 11" id="KW-0472">Membrane</keyword>
<sequence>MASTALFRRVLALPPHLRRSVYSSTATHTGASQPDIYDVVCIGGGPVGLSFVSALRSHPSTSALRVALIDSQDLSTARTTKDTETYSNRCSSLTPASLRFLKQIGAWEHAKRGRTQPYHAMDVWDGVSGSKIHFDSVDQQQTGLLDAVAEMIPGSRFQASRRKYEVEDVGVATMCENANTTSALLQRLHDLDEERLNERRVFDMLEKTRVESIDLGPESKDEKSLDLSQWPIVTTSHGKIAARLLVGADGANSPVRQFADIPSPGWDYNQHGVVATLHVDRHHTVQDLRTAYQRFLPTGPVALLPLPGNKASLVWSTTPQHAAKLKTLSPPDFTAAVNAAFRLMQVDISYMLSPTSTTTPTDELAWRETATPAASTGLPRNFPRIASVQEGSIASFPLRMRHANTYTGHRIALIGDAAHTIHPLAGQGLNLGLADAESLAKRIAYGVDHGMDVGSCWTLDGYNSDRWAKNNAVIGVVDKLSKVYGVGSGPVVWGRSAGVEVLERLGTLKGWMMGAAAGVK</sequence>
<keyword evidence="4 11" id="KW-0831">Ubiquinone biosynthesis</keyword>
<dbReference type="InterPro" id="IPR000689">
    <property type="entry name" value="UbQ_mOase_COQ6"/>
</dbReference>
<dbReference type="FunFam" id="3.50.50.60:FF:000245">
    <property type="entry name" value="Ubiquinone biosynthesis monooxygenase COQ6, mitochondrial"/>
    <property type="match status" value="1"/>
</dbReference>
<evidence type="ECO:0000313" key="13">
    <source>
        <dbReference type="EMBL" id="TKA33473.1"/>
    </source>
</evidence>
<dbReference type="InterPro" id="IPR051205">
    <property type="entry name" value="UbiH/COQ6_monooxygenase"/>
</dbReference>
<dbReference type="InterPro" id="IPR036188">
    <property type="entry name" value="FAD/NAD-bd_sf"/>
</dbReference>
<dbReference type="AlphaFoldDB" id="A0A4U0UDD3"/>
<gene>
    <name evidence="11" type="primary">COQ6</name>
    <name evidence="13" type="ORF">B0A54_14650</name>
</gene>
<dbReference type="InterPro" id="IPR018168">
    <property type="entry name" value="Ubi_Hdrlase_CS"/>
</dbReference>
<evidence type="ECO:0000256" key="9">
    <source>
        <dbReference type="ARBA" id="ARBA00023128"/>
    </source>
</evidence>
<comment type="catalytic activity">
    <reaction evidence="11">
        <text>a 2-methoxy-6-(all-trans-polyprenyl)phenol + 2 reduced [2Fe-2S]-[ferredoxin] + O2 + 2 H(+) = a 2-methoxy-6-(all-trans-polyprenyl)benzene-1,4-diol + 2 oxidized [2Fe-2S]-[ferredoxin] + H2O</text>
        <dbReference type="Rhea" id="RHEA:81183"/>
        <dbReference type="Rhea" id="RHEA-COMP:9551"/>
        <dbReference type="Rhea" id="RHEA-COMP:10000"/>
        <dbReference type="Rhea" id="RHEA-COMP:10001"/>
        <dbReference type="Rhea" id="RHEA-COMP:10858"/>
        <dbReference type="ChEBI" id="CHEBI:15377"/>
        <dbReference type="ChEBI" id="CHEBI:15378"/>
        <dbReference type="ChEBI" id="CHEBI:15379"/>
        <dbReference type="ChEBI" id="CHEBI:33737"/>
        <dbReference type="ChEBI" id="CHEBI:33738"/>
        <dbReference type="ChEBI" id="CHEBI:62731"/>
        <dbReference type="ChEBI" id="CHEBI:84166"/>
        <dbReference type="EC" id="1.14.15.46"/>
    </reaction>
</comment>
<evidence type="ECO:0000259" key="12">
    <source>
        <dbReference type="Pfam" id="PF01494"/>
    </source>
</evidence>
<dbReference type="Pfam" id="PF01494">
    <property type="entry name" value="FAD_binding_3"/>
    <property type="match status" value="1"/>
</dbReference>
<dbReference type="HAMAP" id="MF_03193">
    <property type="entry name" value="COQ6_monooxygenase"/>
    <property type="match status" value="1"/>
</dbReference>
<dbReference type="GO" id="GO:0016712">
    <property type="term" value="F:oxidoreductase activity, acting on paired donors, with incorporation or reduction of molecular oxygen, reduced flavin or flavoprotein as one donor, and incorporation of one atom of oxygen"/>
    <property type="evidence" value="ECO:0007669"/>
    <property type="project" value="UniProtKB-UniRule"/>
</dbReference>
<dbReference type="NCBIfam" id="TIGR01988">
    <property type="entry name" value="Ubi-OHases"/>
    <property type="match status" value="1"/>
</dbReference>
<evidence type="ECO:0000256" key="3">
    <source>
        <dbReference type="ARBA" id="ARBA00022630"/>
    </source>
</evidence>
<evidence type="ECO:0000256" key="7">
    <source>
        <dbReference type="ARBA" id="ARBA00023002"/>
    </source>
</evidence>
<keyword evidence="9 11" id="KW-0496">Mitochondrion</keyword>
<evidence type="ECO:0000256" key="1">
    <source>
        <dbReference type="ARBA" id="ARBA00001974"/>
    </source>
</evidence>
<organism evidence="13 14">
    <name type="scientific">Friedmanniomyces endolithicus</name>
    <dbReference type="NCBI Taxonomy" id="329885"/>
    <lineage>
        <taxon>Eukaryota</taxon>
        <taxon>Fungi</taxon>
        <taxon>Dikarya</taxon>
        <taxon>Ascomycota</taxon>
        <taxon>Pezizomycotina</taxon>
        <taxon>Dothideomycetes</taxon>
        <taxon>Dothideomycetidae</taxon>
        <taxon>Mycosphaerellales</taxon>
        <taxon>Teratosphaeriaceae</taxon>
        <taxon>Friedmanniomyces</taxon>
    </lineage>
</organism>
<evidence type="ECO:0000256" key="8">
    <source>
        <dbReference type="ARBA" id="ARBA00023033"/>
    </source>
</evidence>
<keyword evidence="6 11" id="KW-0274">FAD</keyword>
<comment type="subcellular location">
    <subcellularLocation>
        <location evidence="11">Mitochondrion inner membrane</location>
        <topology evidence="11">Peripheral membrane protein</topology>
        <orientation evidence="11">Matrix side</orientation>
    </subcellularLocation>
</comment>
<dbReference type="EC" id="1.14.15.46" evidence="11"/>
<keyword evidence="7 11" id="KW-0560">Oxidoreductase</keyword>
<comment type="cofactor">
    <cofactor evidence="1 11">
        <name>FAD</name>
        <dbReference type="ChEBI" id="CHEBI:57692"/>
    </cofactor>
</comment>
<evidence type="ECO:0000313" key="14">
    <source>
        <dbReference type="Proteomes" id="UP000310066"/>
    </source>
</evidence>
<protein>
    <recommendedName>
        <fullName evidence="11">Ubiquinone biosynthesis monooxygenase COQ6, mitochondrial</fullName>
        <ecNumber evidence="11">1.14.15.45</ecNumber>
    </recommendedName>
    <alternativeName>
        <fullName evidence="11">2-methoxy-6-polyprenolphenol 4-hydroxylase</fullName>
        <ecNumber evidence="11">1.14.15.46</ecNumber>
    </alternativeName>
</protein>
<dbReference type="EC" id="1.14.15.45" evidence="11"/>
<dbReference type="GO" id="GO:0031314">
    <property type="term" value="C:extrinsic component of mitochondrial inner membrane"/>
    <property type="evidence" value="ECO:0007669"/>
    <property type="project" value="UniProtKB-UniRule"/>
</dbReference>
<dbReference type="PROSITE" id="PS01304">
    <property type="entry name" value="UBIH"/>
    <property type="match status" value="1"/>
</dbReference>
<comment type="catalytic activity">
    <reaction evidence="11">
        <text>a 4-hydroxy-3-(all-trans-polyprenyl)benzoate + 2 reduced [2Fe-2S]-[ferredoxin] + O2 + 2 H(+) = a 3,4-dihydroxy-5-(all-trans-polyprenyl)benzoate + 2 oxidized [2Fe-2S]-[ferredoxin] + H2O</text>
        <dbReference type="Rhea" id="RHEA:81195"/>
        <dbReference type="Rhea" id="RHEA-COMP:9514"/>
        <dbReference type="Rhea" id="RHEA-COMP:10000"/>
        <dbReference type="Rhea" id="RHEA-COMP:10001"/>
        <dbReference type="Rhea" id="RHEA-COMP:10930"/>
        <dbReference type="ChEBI" id="CHEBI:15377"/>
        <dbReference type="ChEBI" id="CHEBI:15378"/>
        <dbReference type="ChEBI" id="CHEBI:15379"/>
        <dbReference type="ChEBI" id="CHEBI:33737"/>
        <dbReference type="ChEBI" id="CHEBI:33738"/>
        <dbReference type="ChEBI" id="CHEBI:64694"/>
        <dbReference type="ChEBI" id="CHEBI:78396"/>
        <dbReference type="EC" id="1.14.15.45"/>
    </reaction>
</comment>
<comment type="function">
    <text evidence="11">FAD-dependent monooxygenase required for two non-consecutive steps during ubiquinone biosynthesis. Required for the C5-ring hydroxylation during ubiquinone biosynthesis by catalyzing the hydroxylation of 4-hydroxy-3-(all-trans-polyprenyl)benzoic acid to 3,4-dihydroxy-5-(all-trans-polyprenyl)benzoic acid. Also acts downstream of coq4, for the C1-hydroxylation during ubiquinone biosynthesis by catalyzing the hydroxylation of 2-methoxy-6-(all-trans-polyprenyl)phenol to 2-methoxy-6-(all-trans-polyprenyl)benzene-1,4-diol. The electrons required for the hydroxylation reaction are funneled indirectly to coq6 from NADPH via a ferredoxin/ferredoxin reductase system.</text>
</comment>
<evidence type="ECO:0000256" key="2">
    <source>
        <dbReference type="ARBA" id="ARBA00005349"/>
    </source>
</evidence>
<feature type="domain" description="FAD-binding" evidence="12">
    <location>
        <begin position="37"/>
        <end position="469"/>
    </location>
</feature>
<comment type="similarity">
    <text evidence="2 11">Belongs to the UbiH/COQ6 family.</text>
</comment>
<keyword evidence="3 11" id="KW-0285">Flavoprotein</keyword>
<dbReference type="Proteomes" id="UP000310066">
    <property type="component" value="Unassembled WGS sequence"/>
</dbReference>
<comment type="pathway">
    <text evidence="11">Cofactor biosynthesis; ubiquinone biosynthesis.</text>
</comment>
<dbReference type="GO" id="GO:0071949">
    <property type="term" value="F:FAD binding"/>
    <property type="evidence" value="ECO:0007669"/>
    <property type="project" value="InterPro"/>
</dbReference>
<dbReference type="Gene3D" id="3.50.50.60">
    <property type="entry name" value="FAD/NAD(P)-binding domain"/>
    <property type="match status" value="2"/>
</dbReference>
<dbReference type="GO" id="GO:0106364">
    <property type="term" value="F:4-hydroxy-3-all-trans-polyprenylbenzoate oxygenase activity"/>
    <property type="evidence" value="ECO:0007669"/>
    <property type="project" value="UniProtKB-EC"/>
</dbReference>
<dbReference type="FunFam" id="3.50.50.60:FF:000021">
    <property type="entry name" value="Ubiquinone biosynthesis monooxygenase COQ6"/>
    <property type="match status" value="1"/>
</dbReference>
<evidence type="ECO:0000256" key="11">
    <source>
        <dbReference type="HAMAP-Rule" id="MF_03193"/>
    </source>
</evidence>
<evidence type="ECO:0000256" key="5">
    <source>
        <dbReference type="ARBA" id="ARBA00022792"/>
    </source>
</evidence>
<dbReference type="OrthoDB" id="683240at2759"/>
<accession>A0A4U0UDD3</accession>
<dbReference type="InterPro" id="IPR002938">
    <property type="entry name" value="FAD-bd"/>
</dbReference>
<keyword evidence="8 11" id="KW-0503">Monooxygenase</keyword>
<dbReference type="PANTHER" id="PTHR43876">
    <property type="entry name" value="UBIQUINONE BIOSYNTHESIS MONOOXYGENASE COQ6, MITOCHONDRIAL"/>
    <property type="match status" value="1"/>
</dbReference>
<reference evidence="13 14" key="1">
    <citation type="submission" date="2017-03" db="EMBL/GenBank/DDBJ databases">
        <title>Genomes of endolithic fungi from Antarctica.</title>
        <authorList>
            <person name="Coleine C."/>
            <person name="Masonjones S."/>
            <person name="Stajich J.E."/>
        </authorList>
    </citation>
    <scope>NUCLEOTIDE SEQUENCE [LARGE SCALE GENOMIC DNA]</scope>
    <source>
        <strain evidence="13 14">CCFEE 5311</strain>
    </source>
</reference>
<dbReference type="SUPFAM" id="SSF51905">
    <property type="entry name" value="FAD/NAD(P)-binding domain"/>
    <property type="match status" value="1"/>
</dbReference>
<evidence type="ECO:0000256" key="10">
    <source>
        <dbReference type="ARBA" id="ARBA00023136"/>
    </source>
</evidence>
<keyword evidence="5 11" id="KW-0999">Mitochondrion inner membrane</keyword>
<dbReference type="PRINTS" id="PR00420">
    <property type="entry name" value="RNGMNOXGNASE"/>
</dbReference>
<dbReference type="InterPro" id="IPR010971">
    <property type="entry name" value="UbiH/COQ6"/>
</dbReference>
<evidence type="ECO:0000256" key="4">
    <source>
        <dbReference type="ARBA" id="ARBA00022688"/>
    </source>
</evidence>
<dbReference type="PANTHER" id="PTHR43876:SF7">
    <property type="entry name" value="UBIQUINONE BIOSYNTHESIS MONOOXYGENASE COQ6, MITOCHONDRIAL"/>
    <property type="match status" value="1"/>
</dbReference>
<dbReference type="GO" id="GO:0120538">
    <property type="term" value="F:2-methoxy-6-polyprenolphenol 4-hydroxylase activity"/>
    <property type="evidence" value="ECO:0007669"/>
    <property type="project" value="UniProtKB-EC"/>
</dbReference>
<comment type="subunit">
    <text evidence="11">Component of a multi-subunit COQ enzyme complex, composed of at least COQ3, COQ4, COQ5, COQ6, COQ7 and COQ9.</text>
</comment>
<dbReference type="STRING" id="329885.A0A4U0UDD3"/>
<name>A0A4U0UDD3_9PEZI</name>
<evidence type="ECO:0000256" key="6">
    <source>
        <dbReference type="ARBA" id="ARBA00022827"/>
    </source>
</evidence>
<comment type="caution">
    <text evidence="13">The sequence shown here is derived from an EMBL/GenBank/DDBJ whole genome shotgun (WGS) entry which is preliminary data.</text>
</comment>
<dbReference type="UniPathway" id="UPA00232"/>